<dbReference type="InterPro" id="IPR029060">
    <property type="entry name" value="PIN-like_dom_sf"/>
</dbReference>
<evidence type="ECO:0000313" key="9">
    <source>
        <dbReference type="Proteomes" id="UP000276055"/>
    </source>
</evidence>
<gene>
    <name evidence="8" type="ORF">C8D78_1874</name>
</gene>
<dbReference type="PANTHER" id="PTHR42646:SF2">
    <property type="entry name" value="5'-3' EXONUCLEASE FAMILY PROTEIN"/>
    <property type="match status" value="1"/>
</dbReference>
<dbReference type="Gene3D" id="1.10.150.20">
    <property type="entry name" value="5' to 3' exonuclease, C-terminal subdomain"/>
    <property type="match status" value="1"/>
</dbReference>
<organism evidence="8 9">
    <name type="scientific">Arthrobacter oryzae</name>
    <dbReference type="NCBI Taxonomy" id="409290"/>
    <lineage>
        <taxon>Bacteria</taxon>
        <taxon>Bacillati</taxon>
        <taxon>Actinomycetota</taxon>
        <taxon>Actinomycetes</taxon>
        <taxon>Micrococcales</taxon>
        <taxon>Micrococcaceae</taxon>
        <taxon>Arthrobacter</taxon>
    </lineage>
</organism>
<dbReference type="SMART" id="SM00475">
    <property type="entry name" value="53EXOc"/>
    <property type="match status" value="1"/>
</dbReference>
<evidence type="ECO:0000256" key="1">
    <source>
        <dbReference type="ARBA" id="ARBA00022722"/>
    </source>
</evidence>
<feature type="domain" description="5'-3' exonuclease" evidence="7">
    <location>
        <begin position="3"/>
        <end position="276"/>
    </location>
</feature>
<evidence type="ECO:0000256" key="6">
    <source>
        <dbReference type="ARBA" id="ARBA00050026"/>
    </source>
</evidence>
<dbReference type="AlphaFoldDB" id="A0A495ETF0"/>
<dbReference type="GO" id="GO:0017108">
    <property type="term" value="F:5'-flap endonuclease activity"/>
    <property type="evidence" value="ECO:0007669"/>
    <property type="project" value="InterPro"/>
</dbReference>
<dbReference type="PANTHER" id="PTHR42646">
    <property type="entry name" value="FLAP ENDONUCLEASE XNI"/>
    <property type="match status" value="1"/>
</dbReference>
<name>A0A495ETF0_9MICC</name>
<evidence type="ECO:0000256" key="4">
    <source>
        <dbReference type="ARBA" id="ARBA00023125"/>
    </source>
</evidence>
<dbReference type="CDD" id="cd09898">
    <property type="entry name" value="H3TH_53EXO"/>
    <property type="match status" value="1"/>
</dbReference>
<evidence type="ECO:0000256" key="3">
    <source>
        <dbReference type="ARBA" id="ARBA00022839"/>
    </source>
</evidence>
<dbReference type="RefSeq" id="WP_208641915.1">
    <property type="nucleotide sequence ID" value="NZ_RBIR01000003.1"/>
</dbReference>
<dbReference type="GO" id="GO:0033567">
    <property type="term" value="P:DNA replication, Okazaki fragment processing"/>
    <property type="evidence" value="ECO:0007669"/>
    <property type="project" value="InterPro"/>
</dbReference>
<dbReference type="InterPro" id="IPR036279">
    <property type="entry name" value="5-3_exonuclease_C_sf"/>
</dbReference>
<evidence type="ECO:0000313" key="8">
    <source>
        <dbReference type="EMBL" id="RKR20062.1"/>
    </source>
</evidence>
<accession>A0A495ETF0</accession>
<dbReference type="Proteomes" id="UP000276055">
    <property type="component" value="Unassembled WGS sequence"/>
</dbReference>
<dbReference type="Gene3D" id="3.40.50.1010">
    <property type="entry name" value="5'-nuclease"/>
    <property type="match status" value="1"/>
</dbReference>
<dbReference type="InterPro" id="IPR020046">
    <property type="entry name" value="5-3_exonucl_a-hlix_arch_N"/>
</dbReference>
<dbReference type="InterPro" id="IPR008918">
    <property type="entry name" value="HhH2"/>
</dbReference>
<comment type="caution">
    <text evidence="8">The sequence shown here is derived from an EMBL/GenBank/DDBJ whole genome shotgun (WGS) entry which is preliminary data.</text>
</comment>
<dbReference type="InterPro" id="IPR038969">
    <property type="entry name" value="FEN"/>
</dbReference>
<dbReference type="GO" id="GO:0003677">
    <property type="term" value="F:DNA binding"/>
    <property type="evidence" value="ECO:0007669"/>
    <property type="project" value="UniProtKB-KW"/>
</dbReference>
<dbReference type="Pfam" id="PF02739">
    <property type="entry name" value="5_3_exonuc_N"/>
    <property type="match status" value="1"/>
</dbReference>
<sequence>MADRLMLLDTASLYFRAFYGVPDTIRRPDGTPVNAVRGLLDMIARLTTDYGATHLVACWDDDWRPKWRVALIPSYKSHRVAEVVAGGPDVEIVPDALEAQIPMIRRVLGLAGIAIVGAAEHEADDVIGTYASHARLPIDVVTGDRDLFQVVDDARQARVIYTARGMKNLEIMTDAVIVGKYRVLPGQYADYATLRGDASDGLPGVAGIGEKTAASLLGEYGTLDSLLAAAADAGSGLSTAVRSKLSAASDYLAAAPAVVKIVRDLDLPTLEEAGAQLHPVAGSSRAELERLAAEWNLGGSVRRLLEALDLRH</sequence>
<protein>
    <recommendedName>
        <fullName evidence="6">5'-3' exonuclease</fullName>
    </recommendedName>
</protein>
<dbReference type="CDD" id="cd09859">
    <property type="entry name" value="PIN_53EXO"/>
    <property type="match status" value="1"/>
</dbReference>
<keyword evidence="3 8" id="KW-0269">Exonuclease</keyword>
<dbReference type="InterPro" id="IPR020045">
    <property type="entry name" value="DNA_polI_H3TH"/>
</dbReference>
<evidence type="ECO:0000256" key="5">
    <source>
        <dbReference type="ARBA" id="ARBA00049957"/>
    </source>
</evidence>
<dbReference type="EMBL" id="RBIR01000003">
    <property type="protein sequence ID" value="RKR20062.1"/>
    <property type="molecule type" value="Genomic_DNA"/>
</dbReference>
<evidence type="ECO:0000256" key="2">
    <source>
        <dbReference type="ARBA" id="ARBA00022801"/>
    </source>
</evidence>
<dbReference type="Pfam" id="PF01367">
    <property type="entry name" value="5_3_exonuc"/>
    <property type="match status" value="1"/>
</dbReference>
<dbReference type="GO" id="GO:0008409">
    <property type="term" value="F:5'-3' exonuclease activity"/>
    <property type="evidence" value="ECO:0007669"/>
    <property type="project" value="InterPro"/>
</dbReference>
<reference evidence="8 9" key="1">
    <citation type="submission" date="2018-10" db="EMBL/GenBank/DDBJ databases">
        <title>Genomic Encyclopedia of Type Strains, Phase IV (KMG-IV): sequencing the most valuable type-strain genomes for metagenomic binning, comparative biology and taxonomic classification.</title>
        <authorList>
            <person name="Goeker M."/>
        </authorList>
    </citation>
    <scope>NUCLEOTIDE SEQUENCE [LARGE SCALE GENOMIC DNA]</scope>
    <source>
        <strain evidence="8 9">DSM 25586</strain>
    </source>
</reference>
<keyword evidence="2" id="KW-0378">Hydrolase</keyword>
<comment type="function">
    <text evidence="5">5'-3' exonuclease acting preferentially on double-stranded DNA.</text>
</comment>
<dbReference type="SMART" id="SM00279">
    <property type="entry name" value="HhH2"/>
    <property type="match status" value="1"/>
</dbReference>
<dbReference type="InterPro" id="IPR002421">
    <property type="entry name" value="5-3_exonuclease"/>
</dbReference>
<dbReference type="SUPFAM" id="SSF88723">
    <property type="entry name" value="PIN domain-like"/>
    <property type="match status" value="1"/>
</dbReference>
<proteinExistence type="predicted"/>
<keyword evidence="4" id="KW-0238">DNA-binding</keyword>
<dbReference type="SUPFAM" id="SSF47807">
    <property type="entry name" value="5' to 3' exonuclease, C-terminal subdomain"/>
    <property type="match status" value="1"/>
</dbReference>
<evidence type="ECO:0000259" key="7">
    <source>
        <dbReference type="SMART" id="SM00475"/>
    </source>
</evidence>
<keyword evidence="1" id="KW-0540">Nuclease</keyword>